<evidence type="ECO:0000313" key="2">
    <source>
        <dbReference type="Proteomes" id="UP000311382"/>
    </source>
</evidence>
<dbReference type="PANTHER" id="PTHR14614">
    <property type="entry name" value="HEPATOCELLULAR CARCINOMA-ASSOCIATED ANTIGEN"/>
    <property type="match status" value="1"/>
</dbReference>
<gene>
    <name evidence="1" type="ORF">DMC30DRAFT_371618</name>
</gene>
<dbReference type="Gene3D" id="3.40.50.150">
    <property type="entry name" value="Vaccinia Virus protein VP39"/>
    <property type="match status" value="1"/>
</dbReference>
<reference evidence="1 2" key="1">
    <citation type="submission" date="2019-03" db="EMBL/GenBank/DDBJ databases">
        <title>Rhodosporidium diobovatum UCD-FST 08-225 genome sequencing, assembly, and annotation.</title>
        <authorList>
            <person name="Fakankun I.U."/>
            <person name="Fristensky B."/>
            <person name="Levin D.B."/>
        </authorList>
    </citation>
    <scope>NUCLEOTIDE SEQUENCE [LARGE SCALE GENOMIC DNA]</scope>
    <source>
        <strain evidence="1 2">UCD-FST 08-225</strain>
    </source>
</reference>
<dbReference type="AlphaFoldDB" id="A0A5C5G6R8"/>
<keyword evidence="2" id="KW-1185">Reference proteome</keyword>
<name>A0A5C5G6R8_9BASI</name>
<comment type="caution">
    <text evidence="1">The sequence shown here is derived from an EMBL/GenBank/DDBJ whole genome shotgun (WGS) entry which is preliminary data.</text>
</comment>
<dbReference type="EMBL" id="SOZI01000004">
    <property type="protein sequence ID" value="TNY24259.1"/>
    <property type="molecule type" value="Genomic_DNA"/>
</dbReference>
<dbReference type="Proteomes" id="UP000311382">
    <property type="component" value="Unassembled WGS sequence"/>
</dbReference>
<dbReference type="PANTHER" id="PTHR14614:SF123">
    <property type="entry name" value="OS04G0645500 PROTEIN"/>
    <property type="match status" value="1"/>
</dbReference>
<evidence type="ECO:0000313" key="1">
    <source>
        <dbReference type="EMBL" id="TNY24259.1"/>
    </source>
</evidence>
<proteinExistence type="predicted"/>
<dbReference type="InterPro" id="IPR019410">
    <property type="entry name" value="Methyltransf_16"/>
</dbReference>
<accession>A0A5C5G6R8</accession>
<sequence>MSDLAQPDAFRLGRLCLARLPPATLHLEAGTRRPQTVPVELAAAVTDDYGVDLEFDSLDLMLEILEADTLEPPSGVTLQLEGSLSRSSKPSTSATFAFMPVRGPFHTLKGSLTFMPPAPSSGTRAVRPLCFRLSVSPDSRRRSPSIEPASASAAEIRALIGEPSQATTSTWDDKSYVFMSVTSGPMHVDFGRGEPGKAGAVSQEKVQTAIRLIHLRPPPSPSPLTTAIALDPAPAPIPPRPITVIERPGLNNSTGQRLWDCAIGMSCFLSLHPYALDPSQALSTLGPAGRSSIAAPDRRRPVRKAPSPVRIVELGAGCALASQYAAHLLRSIGNTDAAVVATDVEATVDSTLRENLAANAGDLLTRLEDVPVHDEVLDWGKLAPGQGNALLAPQVTLLGTDILYNPSSHSLLLETLLYVLRPALPSPPSDASSSFDDANLARRALIAYKRRTDGDDGFFELARRAGLGVRRVWEWGEVSVWAFE</sequence>
<dbReference type="GO" id="GO:0008757">
    <property type="term" value="F:S-adenosylmethionine-dependent methyltransferase activity"/>
    <property type="evidence" value="ECO:0007669"/>
    <property type="project" value="UniProtKB-ARBA"/>
</dbReference>
<dbReference type="Pfam" id="PF10294">
    <property type="entry name" value="Methyltransf_16"/>
    <property type="match status" value="1"/>
</dbReference>
<protein>
    <submittedName>
        <fullName evidence="1">VMP4 protein</fullName>
    </submittedName>
</protein>
<dbReference type="OrthoDB" id="413520at2759"/>
<dbReference type="STRING" id="5288.A0A5C5G6R8"/>
<dbReference type="InterPro" id="IPR029063">
    <property type="entry name" value="SAM-dependent_MTases_sf"/>
</dbReference>
<organism evidence="1 2">
    <name type="scientific">Rhodotorula diobovata</name>
    <dbReference type="NCBI Taxonomy" id="5288"/>
    <lineage>
        <taxon>Eukaryota</taxon>
        <taxon>Fungi</taxon>
        <taxon>Dikarya</taxon>
        <taxon>Basidiomycota</taxon>
        <taxon>Pucciniomycotina</taxon>
        <taxon>Microbotryomycetes</taxon>
        <taxon>Sporidiobolales</taxon>
        <taxon>Sporidiobolaceae</taxon>
        <taxon>Rhodotorula</taxon>
    </lineage>
</organism>